<reference evidence="2 3" key="1">
    <citation type="submission" date="2018-09" db="EMBL/GenBank/DDBJ databases">
        <title>Phylogeny of the Shewanellaceae, and recommendation for two new genera, Pseudoshewanella and Parashewanella.</title>
        <authorList>
            <person name="Wang G."/>
        </authorList>
    </citation>
    <scope>NUCLEOTIDE SEQUENCE [LARGE SCALE GENOMIC DNA]</scope>
    <source>
        <strain evidence="2 3">KCTC 22492</strain>
    </source>
</reference>
<sequence length="210" mass="22740">MSFSPNIETRTKPSYEAQLNGNMTTAGVNGEENPPVFRPDQVALNMDEDSVIIPTGTEGAISTMQARRREASAAGVLASVTGLALSMLALVFIAKNDILSDNLELSALITFNDLLYTVNQALGSMAPAHQMPLGGDSIANSFFIIFTQMHAMEAVDAKKTSLLISLVVRLSLAKSTLPSCGYFTKALENIYQKTMNGCKRKMFNDFDKFA</sequence>
<keyword evidence="1" id="KW-1133">Transmembrane helix</keyword>
<dbReference type="Proteomes" id="UP000273022">
    <property type="component" value="Unassembled WGS sequence"/>
</dbReference>
<evidence type="ECO:0000313" key="3">
    <source>
        <dbReference type="Proteomes" id="UP000273022"/>
    </source>
</evidence>
<keyword evidence="1" id="KW-0472">Membrane</keyword>
<dbReference type="EMBL" id="QYYH01000143">
    <property type="protein sequence ID" value="RJY06982.1"/>
    <property type="molecule type" value="Genomic_DNA"/>
</dbReference>
<gene>
    <name evidence="2" type="ORF">D5R81_16955</name>
</gene>
<name>A0A3A6U2C2_9GAMM</name>
<dbReference type="AlphaFoldDB" id="A0A3A6U2C2"/>
<dbReference type="RefSeq" id="WP_121854806.1">
    <property type="nucleotide sequence ID" value="NZ_CP037952.1"/>
</dbReference>
<evidence type="ECO:0000313" key="2">
    <source>
        <dbReference type="EMBL" id="RJY06982.1"/>
    </source>
</evidence>
<keyword evidence="3" id="KW-1185">Reference proteome</keyword>
<proteinExistence type="predicted"/>
<comment type="caution">
    <text evidence="2">The sequence shown here is derived from an EMBL/GenBank/DDBJ whole genome shotgun (WGS) entry which is preliminary data.</text>
</comment>
<evidence type="ECO:0000256" key="1">
    <source>
        <dbReference type="SAM" id="Phobius"/>
    </source>
</evidence>
<keyword evidence="1" id="KW-0812">Transmembrane</keyword>
<accession>A0A3A6U2C2</accession>
<organism evidence="2 3">
    <name type="scientific">Parashewanella spongiae</name>
    <dbReference type="NCBI Taxonomy" id="342950"/>
    <lineage>
        <taxon>Bacteria</taxon>
        <taxon>Pseudomonadati</taxon>
        <taxon>Pseudomonadota</taxon>
        <taxon>Gammaproteobacteria</taxon>
        <taxon>Alteromonadales</taxon>
        <taxon>Shewanellaceae</taxon>
        <taxon>Parashewanella</taxon>
    </lineage>
</organism>
<feature type="transmembrane region" description="Helical" evidence="1">
    <location>
        <begin position="73"/>
        <end position="94"/>
    </location>
</feature>
<protein>
    <submittedName>
        <fullName evidence="2">Uncharacterized protein</fullName>
    </submittedName>
</protein>